<dbReference type="STRING" id="1666911.HLUCCA11_03320"/>
<dbReference type="PATRIC" id="fig|1666911.3.peg.3512"/>
<dbReference type="GO" id="GO:0005509">
    <property type="term" value="F:calcium ion binding"/>
    <property type="evidence" value="ECO:0007669"/>
    <property type="project" value="InterPro"/>
</dbReference>
<dbReference type="Gene3D" id="2.60.40.60">
    <property type="entry name" value="Cadherins"/>
    <property type="match status" value="5"/>
</dbReference>
<feature type="domain" description="Cadherin" evidence="9">
    <location>
        <begin position="450"/>
        <end position="550"/>
    </location>
</feature>
<gene>
    <name evidence="10" type="ORF">HLUCCA11_03320</name>
</gene>
<evidence type="ECO:0000259" key="9">
    <source>
        <dbReference type="PROSITE" id="PS50268"/>
    </source>
</evidence>
<dbReference type="CDD" id="cd11304">
    <property type="entry name" value="Cadherin_repeat"/>
    <property type="match status" value="5"/>
</dbReference>
<dbReference type="AlphaFoldDB" id="A0A0P8BSF2"/>
<dbReference type="InterPro" id="IPR036514">
    <property type="entry name" value="SGNH_hydro_sf"/>
</dbReference>
<dbReference type="GO" id="GO:0016787">
    <property type="term" value="F:hydrolase activity"/>
    <property type="evidence" value="ECO:0007669"/>
    <property type="project" value="UniProtKB-KW"/>
</dbReference>
<sequence>MNNSSESLVNAPLNSHTSPILPAGHITPSNVFPETATVGKSIASKSIAFVDSGLANIDDLIASLTDATVYVIDSQQDGVRYIGDVLSQLQHEAFDIGSVHIFAHGDAGELQLGATTLTADNLIGYSEDLATWSQSHTQDVLLYGCNVAEGATGNAFLDQLVALTGADIQASNDVTGSAELGGDWDLEVTKGAIESSLVISAVGQSTYQGLLASSPTIISDGGGASAAITVDAGTSYITDVNVIGANGYFEGFGVEYYFSGGLDSYLFNIDVNTGVVSFDGVFDYNNPTDVGRDNVYDINVLAIDWTGQSDTQAISITVQSDEMPEPFGLANDPNISVNEGETAVADLNVTGAANGFNENFGVEYYFFGGQDSYLFNLNHNTGELSFATAPNYESPVDANRDNIYEVGILAIDYSGQSAVSNLSIAVQDVVEAGSPPVITSNGGTSYALIDTAEGTTLVTDMSVTSSNGQTEGNGITYSIWGGIDARFFNINANTGVLSFKTAPDFESPADSDGDNLYGVDILVTDANGQIDSQFIHARVTDVVEVTQPIITSNGGGDTAVIEVDEGTLAVTDVMTTGSNGYSEGNGLSYTLNAGDDADLFNIDANTGVISFKTAPDFENPADADGNNVYFANVLVQDPTGQSDSQFLSIVVKNVAEGGVAPVITSSGGGSSALVKVKENSSFVVDMQSTDADGDTEGNGITYRINAGEDAGAFNIDANTGVISFKVAPDYESPDDQDGNNIYRINVLATDSTGKTDSQFLQVEVTNEVAVYLLGGQSNMAGATSDAAFLAGSPQANPFPAVQIWNPGINSFTALRPGFNGNFGTGTGFGAEVGFGHALEAARANGSLENNEEIYLVKYAIGATSLAEDWNINGNGNRYDEFTQWVDGALANLANAGIGYSVEGMLWMQGENDAIALDRANSYQNNLDSLIGDVRSRYGTGMDFVIGRLHEELTPFFYTYANTVRTAQVNVANSNPNNHWVNTDDFVVNPIDGVHFDSSGHLALGEAFASVFVL</sequence>
<keyword evidence="3" id="KW-0677">Repeat</keyword>
<evidence type="ECO:0000256" key="8">
    <source>
        <dbReference type="ARBA" id="ARBA00023136"/>
    </source>
</evidence>
<dbReference type="InterPro" id="IPR002126">
    <property type="entry name" value="Cadherin-like_dom"/>
</dbReference>
<organism evidence="10 11">
    <name type="scientific">Phormidesmis priestleyi Ana</name>
    <dbReference type="NCBI Taxonomy" id="1666911"/>
    <lineage>
        <taxon>Bacteria</taxon>
        <taxon>Bacillati</taxon>
        <taxon>Cyanobacteriota</taxon>
        <taxon>Cyanophyceae</taxon>
        <taxon>Leptolyngbyales</taxon>
        <taxon>Leptolyngbyaceae</taxon>
        <taxon>Phormidesmis</taxon>
    </lineage>
</organism>
<dbReference type="SMART" id="SM00112">
    <property type="entry name" value="CA"/>
    <property type="match status" value="4"/>
</dbReference>
<evidence type="ECO:0000256" key="4">
    <source>
        <dbReference type="ARBA" id="ARBA00022801"/>
    </source>
</evidence>
<feature type="domain" description="Cadherin" evidence="9">
    <location>
        <begin position="344"/>
        <end position="438"/>
    </location>
</feature>
<protein>
    <submittedName>
        <fullName evidence="10">Esterase</fullName>
    </submittedName>
</protein>
<dbReference type="Proteomes" id="UP000050465">
    <property type="component" value="Unassembled WGS sequence"/>
</dbReference>
<evidence type="ECO:0000256" key="3">
    <source>
        <dbReference type="ARBA" id="ARBA00022737"/>
    </source>
</evidence>
<evidence type="ECO:0000313" key="11">
    <source>
        <dbReference type="Proteomes" id="UP000050465"/>
    </source>
</evidence>
<keyword evidence="2" id="KW-0812">Transmembrane</keyword>
<dbReference type="InterPro" id="IPR025592">
    <property type="entry name" value="DUF4347"/>
</dbReference>
<feature type="domain" description="Cadherin" evidence="9">
    <location>
        <begin position="550"/>
        <end position="663"/>
    </location>
</feature>
<dbReference type="GO" id="GO:0007156">
    <property type="term" value="P:homophilic cell adhesion via plasma membrane adhesion molecules"/>
    <property type="evidence" value="ECO:0007669"/>
    <property type="project" value="InterPro"/>
</dbReference>
<dbReference type="SUPFAM" id="SSF52266">
    <property type="entry name" value="SGNH hydrolase"/>
    <property type="match status" value="1"/>
</dbReference>
<dbReference type="SUPFAM" id="SSF49313">
    <property type="entry name" value="Cadherin-like"/>
    <property type="match status" value="4"/>
</dbReference>
<evidence type="ECO:0000256" key="5">
    <source>
        <dbReference type="ARBA" id="ARBA00022837"/>
    </source>
</evidence>
<dbReference type="PROSITE" id="PS50268">
    <property type="entry name" value="CADHERIN_2"/>
    <property type="match status" value="4"/>
</dbReference>
<keyword evidence="6" id="KW-0130">Cell adhesion</keyword>
<keyword evidence="4" id="KW-0378">Hydrolase</keyword>
<comment type="subcellular location">
    <subcellularLocation>
        <location evidence="1">Membrane</location>
    </subcellularLocation>
</comment>
<dbReference type="Pfam" id="PF00028">
    <property type="entry name" value="Cadherin"/>
    <property type="match status" value="1"/>
</dbReference>
<dbReference type="Pfam" id="PF14252">
    <property type="entry name" value="DUF4347"/>
    <property type="match status" value="1"/>
</dbReference>
<dbReference type="GO" id="GO:0016020">
    <property type="term" value="C:membrane"/>
    <property type="evidence" value="ECO:0007669"/>
    <property type="project" value="UniProtKB-SubCell"/>
</dbReference>
<comment type="caution">
    <text evidence="10">The sequence shown here is derived from an EMBL/GenBank/DDBJ whole genome shotgun (WGS) entry which is preliminary data.</text>
</comment>
<dbReference type="PANTHER" id="PTHR24025">
    <property type="entry name" value="DESMOGLEIN FAMILY MEMBER"/>
    <property type="match status" value="1"/>
</dbReference>
<dbReference type="PANTHER" id="PTHR24025:SF23">
    <property type="entry name" value="NEURAL-CADHERIN"/>
    <property type="match status" value="1"/>
</dbReference>
<dbReference type="InterPro" id="IPR015919">
    <property type="entry name" value="Cadherin-like_sf"/>
</dbReference>
<reference evidence="10 11" key="1">
    <citation type="submission" date="2015-09" db="EMBL/GenBank/DDBJ databases">
        <title>Identification and resolution of microdiversity through metagenomic sequencing of parallel consortia.</title>
        <authorList>
            <person name="Nelson W.C."/>
            <person name="Romine M.F."/>
            <person name="Lindemann S.R."/>
        </authorList>
    </citation>
    <scope>NUCLEOTIDE SEQUENCE [LARGE SCALE GENOMIC DNA]</scope>
    <source>
        <strain evidence="10">Ana</strain>
    </source>
</reference>
<name>A0A0P8BSF2_9CYAN</name>
<evidence type="ECO:0000256" key="7">
    <source>
        <dbReference type="ARBA" id="ARBA00022989"/>
    </source>
</evidence>
<proteinExistence type="predicted"/>
<evidence type="ECO:0000256" key="6">
    <source>
        <dbReference type="ARBA" id="ARBA00022889"/>
    </source>
</evidence>
<keyword evidence="7" id="KW-1133">Transmembrane helix</keyword>
<evidence type="ECO:0000313" key="10">
    <source>
        <dbReference type="EMBL" id="KPQ36959.1"/>
    </source>
</evidence>
<keyword evidence="5" id="KW-0106">Calcium</keyword>
<evidence type="ECO:0000256" key="2">
    <source>
        <dbReference type="ARBA" id="ARBA00022692"/>
    </source>
</evidence>
<dbReference type="Pfam" id="PF03629">
    <property type="entry name" value="SASA"/>
    <property type="match status" value="1"/>
</dbReference>
<evidence type="ECO:0000256" key="1">
    <source>
        <dbReference type="ARBA" id="ARBA00004370"/>
    </source>
</evidence>
<dbReference type="InterPro" id="IPR050971">
    <property type="entry name" value="Cadherin-domain_protein"/>
</dbReference>
<dbReference type="InterPro" id="IPR005181">
    <property type="entry name" value="SASA"/>
</dbReference>
<dbReference type="GO" id="GO:0005911">
    <property type="term" value="C:cell-cell junction"/>
    <property type="evidence" value="ECO:0007669"/>
    <property type="project" value="TreeGrafter"/>
</dbReference>
<accession>A0A0P8BSF2</accession>
<dbReference type="EMBL" id="LJZR01000003">
    <property type="protein sequence ID" value="KPQ36959.1"/>
    <property type="molecule type" value="Genomic_DNA"/>
</dbReference>
<feature type="domain" description="Cadherin" evidence="9">
    <location>
        <begin position="683"/>
        <end position="795"/>
    </location>
</feature>
<dbReference type="Gene3D" id="3.40.50.1110">
    <property type="entry name" value="SGNH hydrolase"/>
    <property type="match status" value="1"/>
</dbReference>
<keyword evidence="8" id="KW-0472">Membrane</keyword>